<dbReference type="PANTHER" id="PTHR33540">
    <property type="entry name" value="TRNA THREONYLCARBAMOYLADENOSINE BIOSYNTHESIS PROTEIN TSAE"/>
    <property type="match status" value="1"/>
</dbReference>
<comment type="caution">
    <text evidence="11">The sequence shown here is derived from an EMBL/GenBank/DDBJ whole genome shotgun (WGS) entry which is preliminary data.</text>
</comment>
<keyword evidence="7" id="KW-0547">Nucleotide-binding</keyword>
<evidence type="ECO:0000256" key="4">
    <source>
        <dbReference type="ARBA" id="ARBA00022490"/>
    </source>
</evidence>
<evidence type="ECO:0000256" key="10">
    <source>
        <dbReference type="ARBA" id="ARBA00032441"/>
    </source>
</evidence>
<proteinExistence type="inferred from homology"/>
<dbReference type="Gene3D" id="3.40.50.300">
    <property type="entry name" value="P-loop containing nucleotide triphosphate hydrolases"/>
    <property type="match status" value="1"/>
</dbReference>
<evidence type="ECO:0000256" key="7">
    <source>
        <dbReference type="ARBA" id="ARBA00022741"/>
    </source>
</evidence>
<accession>A0ABX2IL78</accession>
<reference evidence="11 12" key="1">
    <citation type="submission" date="2020-06" db="EMBL/GenBank/DDBJ databases">
        <title>Sulfitobacter algicola sp. nov., isolated from green algae.</title>
        <authorList>
            <person name="Wang C."/>
        </authorList>
    </citation>
    <scope>NUCLEOTIDE SEQUENCE [LARGE SCALE GENOMIC DNA]</scope>
    <source>
        <strain evidence="11 12">1151</strain>
    </source>
</reference>
<dbReference type="PANTHER" id="PTHR33540:SF2">
    <property type="entry name" value="TRNA THREONYLCARBAMOYLADENOSINE BIOSYNTHESIS PROTEIN TSAE"/>
    <property type="match status" value="1"/>
</dbReference>
<keyword evidence="8" id="KW-0067">ATP-binding</keyword>
<dbReference type="InterPro" id="IPR027417">
    <property type="entry name" value="P-loop_NTPase"/>
</dbReference>
<dbReference type="Proteomes" id="UP000777935">
    <property type="component" value="Unassembled WGS sequence"/>
</dbReference>
<organism evidence="11 12">
    <name type="scientific">Parasulfitobacter algicola</name>
    <dbReference type="NCBI Taxonomy" id="2614809"/>
    <lineage>
        <taxon>Bacteria</taxon>
        <taxon>Pseudomonadati</taxon>
        <taxon>Pseudomonadota</taxon>
        <taxon>Alphaproteobacteria</taxon>
        <taxon>Rhodobacterales</taxon>
        <taxon>Roseobacteraceae</taxon>
        <taxon>Parasulfitobacter</taxon>
    </lineage>
</organism>
<keyword evidence="9" id="KW-0460">Magnesium</keyword>
<dbReference type="RefSeq" id="WP_174134740.1">
    <property type="nucleotide sequence ID" value="NZ_JABUFE010000001.1"/>
</dbReference>
<keyword evidence="4" id="KW-0963">Cytoplasm</keyword>
<dbReference type="InterPro" id="IPR003442">
    <property type="entry name" value="T6A_TsaE"/>
</dbReference>
<evidence type="ECO:0000256" key="2">
    <source>
        <dbReference type="ARBA" id="ARBA00007599"/>
    </source>
</evidence>
<gene>
    <name evidence="11" type="primary">tsaE</name>
    <name evidence="11" type="ORF">HRQ87_02180</name>
</gene>
<evidence type="ECO:0000256" key="9">
    <source>
        <dbReference type="ARBA" id="ARBA00022842"/>
    </source>
</evidence>
<keyword evidence="5" id="KW-0819">tRNA processing</keyword>
<dbReference type="EMBL" id="JABUFE010000001">
    <property type="protein sequence ID" value="NSX53599.1"/>
    <property type="molecule type" value="Genomic_DNA"/>
</dbReference>
<name>A0ABX2IL78_9RHOB</name>
<keyword evidence="12" id="KW-1185">Reference proteome</keyword>
<dbReference type="Pfam" id="PF02367">
    <property type="entry name" value="TsaE"/>
    <property type="match status" value="1"/>
</dbReference>
<dbReference type="NCBIfam" id="TIGR00150">
    <property type="entry name" value="T6A_YjeE"/>
    <property type="match status" value="1"/>
</dbReference>
<comment type="similarity">
    <text evidence="2">Belongs to the TsaE family.</text>
</comment>
<comment type="subcellular location">
    <subcellularLocation>
        <location evidence="1">Cytoplasm</location>
    </subcellularLocation>
</comment>
<sequence>MTRTSVTLTMADEAATRTLAQRIAPFLRAGDTVLLNGHIGAGKTFFARALIHHLLGTTEDVPSPTFTLVQTYTTGRFDIWHCDLYRLTHPDDVFELGLEEALETALCLIEWPDRLGDFAPKNALILELKALENGRHTITVGTKDPKWQPMLEQLSE</sequence>
<keyword evidence="6" id="KW-0479">Metal-binding</keyword>
<evidence type="ECO:0000256" key="5">
    <source>
        <dbReference type="ARBA" id="ARBA00022694"/>
    </source>
</evidence>
<protein>
    <recommendedName>
        <fullName evidence="3">tRNA threonylcarbamoyladenosine biosynthesis protein TsaE</fullName>
    </recommendedName>
    <alternativeName>
        <fullName evidence="10">t(6)A37 threonylcarbamoyladenosine biosynthesis protein TsaE</fullName>
    </alternativeName>
</protein>
<evidence type="ECO:0000256" key="6">
    <source>
        <dbReference type="ARBA" id="ARBA00022723"/>
    </source>
</evidence>
<evidence type="ECO:0000256" key="8">
    <source>
        <dbReference type="ARBA" id="ARBA00022840"/>
    </source>
</evidence>
<evidence type="ECO:0000313" key="12">
    <source>
        <dbReference type="Proteomes" id="UP000777935"/>
    </source>
</evidence>
<evidence type="ECO:0000256" key="1">
    <source>
        <dbReference type="ARBA" id="ARBA00004496"/>
    </source>
</evidence>
<evidence type="ECO:0000256" key="3">
    <source>
        <dbReference type="ARBA" id="ARBA00019010"/>
    </source>
</evidence>
<dbReference type="SUPFAM" id="SSF52540">
    <property type="entry name" value="P-loop containing nucleoside triphosphate hydrolases"/>
    <property type="match status" value="1"/>
</dbReference>
<evidence type="ECO:0000313" key="11">
    <source>
        <dbReference type="EMBL" id="NSX53599.1"/>
    </source>
</evidence>